<dbReference type="AlphaFoldDB" id="A0A1I4ZQU9"/>
<dbReference type="InterPro" id="IPR006153">
    <property type="entry name" value="Cation/H_exchanger_TM"/>
</dbReference>
<evidence type="ECO:0000256" key="5">
    <source>
        <dbReference type="ARBA" id="ARBA00023065"/>
    </source>
</evidence>
<evidence type="ECO:0000259" key="8">
    <source>
        <dbReference type="Pfam" id="PF00999"/>
    </source>
</evidence>
<keyword evidence="5" id="KW-0406">Ion transport</keyword>
<dbReference type="InterPro" id="IPR050794">
    <property type="entry name" value="CPA2_transporter"/>
</dbReference>
<keyword evidence="2" id="KW-0813">Transport</keyword>
<dbReference type="Pfam" id="PF00999">
    <property type="entry name" value="Na_H_Exchanger"/>
    <property type="match status" value="1"/>
</dbReference>
<keyword evidence="3 7" id="KW-0812">Transmembrane</keyword>
<organism evidence="9 10">
    <name type="scientific">Actinomadura madurae</name>
    <dbReference type="NCBI Taxonomy" id="1993"/>
    <lineage>
        <taxon>Bacteria</taxon>
        <taxon>Bacillati</taxon>
        <taxon>Actinomycetota</taxon>
        <taxon>Actinomycetes</taxon>
        <taxon>Streptosporangiales</taxon>
        <taxon>Thermomonosporaceae</taxon>
        <taxon>Actinomadura</taxon>
    </lineage>
</organism>
<evidence type="ECO:0000256" key="2">
    <source>
        <dbReference type="ARBA" id="ARBA00022448"/>
    </source>
</evidence>
<dbReference type="EMBL" id="FOVH01000002">
    <property type="protein sequence ID" value="SFN52547.1"/>
    <property type="molecule type" value="Genomic_DNA"/>
</dbReference>
<feature type="domain" description="Cation/H+ exchanger transmembrane" evidence="8">
    <location>
        <begin position="15"/>
        <end position="389"/>
    </location>
</feature>
<evidence type="ECO:0000313" key="10">
    <source>
        <dbReference type="Proteomes" id="UP000183413"/>
    </source>
</evidence>
<feature type="transmembrane region" description="Helical" evidence="7">
    <location>
        <begin position="309"/>
        <end position="328"/>
    </location>
</feature>
<evidence type="ECO:0000256" key="7">
    <source>
        <dbReference type="SAM" id="Phobius"/>
    </source>
</evidence>
<evidence type="ECO:0000256" key="1">
    <source>
        <dbReference type="ARBA" id="ARBA00004141"/>
    </source>
</evidence>
<feature type="transmembrane region" description="Helical" evidence="7">
    <location>
        <begin position="221"/>
        <end position="242"/>
    </location>
</feature>
<feature type="transmembrane region" description="Helical" evidence="7">
    <location>
        <begin position="277"/>
        <end position="297"/>
    </location>
</feature>
<dbReference type="Proteomes" id="UP000183413">
    <property type="component" value="Unassembled WGS sequence"/>
</dbReference>
<keyword evidence="6 7" id="KW-0472">Membrane</keyword>
<feature type="transmembrane region" description="Helical" evidence="7">
    <location>
        <begin position="371"/>
        <end position="389"/>
    </location>
</feature>
<reference evidence="9 10" key="1">
    <citation type="submission" date="2016-10" db="EMBL/GenBank/DDBJ databases">
        <authorList>
            <person name="de Groot N.N."/>
        </authorList>
    </citation>
    <scope>NUCLEOTIDE SEQUENCE [LARGE SCALE GENOMIC DNA]</scope>
    <source>
        <strain evidence="9 10">DSM 43067</strain>
    </source>
</reference>
<name>A0A1I4ZQU9_9ACTN</name>
<feature type="transmembrane region" description="Helical" evidence="7">
    <location>
        <begin position="162"/>
        <end position="184"/>
    </location>
</feature>
<keyword evidence="4 7" id="KW-1133">Transmembrane helix</keyword>
<feature type="transmembrane region" description="Helical" evidence="7">
    <location>
        <begin position="248"/>
        <end position="265"/>
    </location>
</feature>
<dbReference type="GO" id="GO:0016020">
    <property type="term" value="C:membrane"/>
    <property type="evidence" value="ECO:0007669"/>
    <property type="project" value="UniProtKB-SubCell"/>
</dbReference>
<feature type="transmembrane region" description="Helical" evidence="7">
    <location>
        <begin position="64"/>
        <end position="84"/>
    </location>
</feature>
<dbReference type="eggNOG" id="COG0475">
    <property type="taxonomic scope" value="Bacteria"/>
</dbReference>
<evidence type="ECO:0000256" key="6">
    <source>
        <dbReference type="ARBA" id="ARBA00023136"/>
    </source>
</evidence>
<evidence type="ECO:0000313" key="9">
    <source>
        <dbReference type="EMBL" id="SFN52547.1"/>
    </source>
</evidence>
<dbReference type="InParanoid" id="A0A1I4ZQU9"/>
<feature type="transmembrane region" description="Helical" evidence="7">
    <location>
        <begin position="130"/>
        <end position="150"/>
    </location>
</feature>
<feature type="transmembrane region" description="Helical" evidence="7">
    <location>
        <begin position="190"/>
        <end position="209"/>
    </location>
</feature>
<dbReference type="GO" id="GO:1902600">
    <property type="term" value="P:proton transmembrane transport"/>
    <property type="evidence" value="ECO:0007669"/>
    <property type="project" value="InterPro"/>
</dbReference>
<dbReference type="STRING" id="1993.SAMN04489713_102295"/>
<accession>A0A1I4ZQU9</accession>
<keyword evidence="10" id="KW-1185">Reference proteome</keyword>
<feature type="transmembrane region" description="Helical" evidence="7">
    <location>
        <begin position="6"/>
        <end position="22"/>
    </location>
</feature>
<protein>
    <submittedName>
        <fullName evidence="9">Kef-type K+ transport system, membrane component KefB</fullName>
    </submittedName>
</protein>
<sequence length="661" mass="69266">MLRVDVLLLDLVIVLALARLLGAGARLIGQPPVIGEILAGILLGPTVFGHLIGDGLFPTDVRPALEALADVGLVLFMLVVGMELDQKLVRGQGRAAASVALGSMTLPLGLGCLLALGLADDHARGETLSFVLFFGTAISATAFPVLARIITDRGMQRTRLGALALASAAIADVMIWTALTIIIGASGSSAWQSVMVVPFGIFMFVVVRPQLRRLIPVYERAGRLTPGILTLVLLGLFCSALATESMHVHFIFGAFLFGAVMPREGAERLNQEILARLEQITVLMLLPMFFVVSGLAVDLSALEVSSAGTLAAILTVAVLGKLGGAYAGARLRRVPQRQSAALATLMNTHGLTEIVILSVGLEKGILDKELYSLMVVVALLTTAMTGPLLRRVYPDRAVARDRAEAEGAALGEHTAYRVLAVVEDPANGAALAKLARDVALSAARVPASGRSEVILAHIRDYPTERLESSFGLQGELADIIAALSEMESLAAEIRGDDLPVRVVSRFSGDMAAELPLLAAKAEADVVVVSPTQPGYSIFKEKMPALLITTMRPDIATSVAGEIAVLYERGGEVAVEMALRLAAGRALTVVGGRRASALADRLARLGIGVHTSAARPDGTPLVAMDGPDTADAHLLVHPGPRTEPIEWSSLVTASAGSESGGR</sequence>
<dbReference type="RefSeq" id="WP_075020308.1">
    <property type="nucleotide sequence ID" value="NZ_FOVH01000002.1"/>
</dbReference>
<dbReference type="Gene3D" id="1.20.1530.20">
    <property type="match status" value="1"/>
</dbReference>
<dbReference type="PANTHER" id="PTHR32468">
    <property type="entry name" value="CATION/H + ANTIPORTER"/>
    <property type="match status" value="1"/>
</dbReference>
<feature type="transmembrane region" description="Helical" evidence="7">
    <location>
        <begin position="340"/>
        <end position="359"/>
    </location>
</feature>
<evidence type="ECO:0000256" key="4">
    <source>
        <dbReference type="ARBA" id="ARBA00022989"/>
    </source>
</evidence>
<feature type="transmembrane region" description="Helical" evidence="7">
    <location>
        <begin position="96"/>
        <end position="118"/>
    </location>
</feature>
<dbReference type="GO" id="GO:0015297">
    <property type="term" value="F:antiporter activity"/>
    <property type="evidence" value="ECO:0007669"/>
    <property type="project" value="InterPro"/>
</dbReference>
<dbReference type="InterPro" id="IPR038770">
    <property type="entry name" value="Na+/solute_symporter_sf"/>
</dbReference>
<dbReference type="PANTHER" id="PTHR32468:SF0">
    <property type="entry name" value="K(+)_H(+) ANTIPORTER 1"/>
    <property type="match status" value="1"/>
</dbReference>
<gene>
    <name evidence="9" type="ORF">SAMN04489713_102295</name>
</gene>
<comment type="subcellular location">
    <subcellularLocation>
        <location evidence="1">Membrane</location>
        <topology evidence="1">Multi-pass membrane protein</topology>
    </subcellularLocation>
</comment>
<feature type="transmembrane region" description="Helical" evidence="7">
    <location>
        <begin position="34"/>
        <end position="52"/>
    </location>
</feature>
<evidence type="ECO:0000256" key="3">
    <source>
        <dbReference type="ARBA" id="ARBA00022692"/>
    </source>
</evidence>
<proteinExistence type="predicted"/>